<evidence type="ECO:0000313" key="2">
    <source>
        <dbReference type="EMBL" id="PKR88196.1"/>
    </source>
</evidence>
<evidence type="ECO:0000256" key="1">
    <source>
        <dbReference type="SAM" id="Phobius"/>
    </source>
</evidence>
<dbReference type="OrthoDB" id="8157526at2"/>
<feature type="transmembrane region" description="Helical" evidence="1">
    <location>
        <begin position="161"/>
        <end position="184"/>
    </location>
</feature>
<dbReference type="EMBL" id="PJNW01000013">
    <property type="protein sequence ID" value="PKR88196.1"/>
    <property type="molecule type" value="Genomic_DNA"/>
</dbReference>
<gene>
    <name evidence="2" type="ORF">CXZ10_15465</name>
</gene>
<evidence type="ECO:0008006" key="4">
    <source>
        <dbReference type="Google" id="ProtNLM"/>
    </source>
</evidence>
<feature type="transmembrane region" description="Helical" evidence="1">
    <location>
        <begin position="119"/>
        <end position="141"/>
    </location>
</feature>
<organism evidence="2 3">
    <name type="scientific">Pleomorphomonas diazotrophica</name>
    <dbReference type="NCBI Taxonomy" id="1166257"/>
    <lineage>
        <taxon>Bacteria</taxon>
        <taxon>Pseudomonadati</taxon>
        <taxon>Pseudomonadota</taxon>
        <taxon>Alphaproteobacteria</taxon>
        <taxon>Hyphomicrobiales</taxon>
        <taxon>Pleomorphomonadaceae</taxon>
        <taxon>Pleomorphomonas</taxon>
    </lineage>
</organism>
<comment type="caution">
    <text evidence="2">The sequence shown here is derived from an EMBL/GenBank/DDBJ whole genome shotgun (WGS) entry which is preliminary data.</text>
</comment>
<feature type="transmembrane region" description="Helical" evidence="1">
    <location>
        <begin position="70"/>
        <end position="93"/>
    </location>
</feature>
<dbReference type="Proteomes" id="UP000233491">
    <property type="component" value="Unassembled WGS sequence"/>
</dbReference>
<feature type="transmembrane region" description="Helical" evidence="1">
    <location>
        <begin position="28"/>
        <end position="50"/>
    </location>
</feature>
<keyword evidence="1" id="KW-0812">Transmembrane</keyword>
<proteinExistence type="predicted"/>
<accession>A0A1I4W2D0</accession>
<name>A0A1I4W2D0_9HYPH</name>
<dbReference type="InterPro" id="IPR021354">
    <property type="entry name" value="DUF2975"/>
</dbReference>
<reference evidence="2 3" key="1">
    <citation type="submission" date="2017-12" db="EMBL/GenBank/DDBJ databases">
        <title>Anaerobic carbon monoxide metabolism by Pleomorphomonas carboxyditropha sp. nov., a new mesophilic hydrogenogenic carboxidotroph.</title>
        <authorList>
            <person name="Esquivel-Elizondo S."/>
            <person name="Krajmalnik-Brown R."/>
        </authorList>
    </citation>
    <scope>NUCLEOTIDE SEQUENCE [LARGE SCALE GENOMIC DNA]</scope>
    <source>
        <strain evidence="2 3">R5-392</strain>
    </source>
</reference>
<evidence type="ECO:0000313" key="3">
    <source>
        <dbReference type="Proteomes" id="UP000233491"/>
    </source>
</evidence>
<keyword evidence="3" id="KW-1185">Reference proteome</keyword>
<keyword evidence="1" id="KW-1133">Transmembrane helix</keyword>
<keyword evidence="1" id="KW-0472">Membrane</keyword>
<protein>
    <recommendedName>
        <fullName evidence="4">DUF2975 domain-containing protein</fullName>
    </recommendedName>
</protein>
<dbReference type="Pfam" id="PF11188">
    <property type="entry name" value="DUF2975"/>
    <property type="match status" value="1"/>
</dbReference>
<dbReference type="AlphaFoldDB" id="A0A1I4W2D0"/>
<sequence>MNSLTLTDMAQAPTSTPRHRRLTRLAGFASWTSFASAALIVLATSYLWLVEGALTDWLVKSADGVMVTPTPLMIGAAGVVAMAPIALLVVMLVELGRLFRLFADGSVFDPAVPRRLGRVGWLAFSSCAATVVCKTLVTLLMTSANPPGHHMLTIGIDSQALAGLMLGFLFLVFSLVMQEALGIAEENRSFI</sequence>
<dbReference type="RefSeq" id="WP_101290264.1">
    <property type="nucleotide sequence ID" value="NZ_FOUQ01000014.1"/>
</dbReference>